<comment type="caution">
    <text evidence="2">The sequence shown here is derived from an EMBL/GenBank/DDBJ whole genome shotgun (WGS) entry which is preliminary data.</text>
</comment>
<sequence>MECTNHRPCAALRSIRSVGNEEAFGAESRGEPTARVGFRRLRSPRHRGSSTTPGSNLEEGRRRKGYYAGSRRTQMVLIMAR</sequence>
<dbReference type="AlphaFoldDB" id="A0AAD7RMB1"/>
<keyword evidence="3" id="KW-1185">Reference proteome</keyword>
<proteinExistence type="predicted"/>
<dbReference type="Proteomes" id="UP001221898">
    <property type="component" value="Unassembled WGS sequence"/>
</dbReference>
<gene>
    <name evidence="2" type="ORF">AAFF_G00166960</name>
</gene>
<feature type="compositionally biased region" description="Basic residues" evidence="1">
    <location>
        <begin position="37"/>
        <end position="48"/>
    </location>
</feature>
<accession>A0AAD7RMB1</accession>
<evidence type="ECO:0000256" key="1">
    <source>
        <dbReference type="SAM" id="MobiDB-lite"/>
    </source>
</evidence>
<name>A0AAD7RMB1_9TELE</name>
<dbReference type="EMBL" id="JAINUG010000223">
    <property type="protein sequence ID" value="KAJ8386747.1"/>
    <property type="molecule type" value="Genomic_DNA"/>
</dbReference>
<evidence type="ECO:0000313" key="2">
    <source>
        <dbReference type="EMBL" id="KAJ8386747.1"/>
    </source>
</evidence>
<evidence type="ECO:0000313" key="3">
    <source>
        <dbReference type="Proteomes" id="UP001221898"/>
    </source>
</evidence>
<feature type="region of interest" description="Disordered" evidence="1">
    <location>
        <begin position="21"/>
        <end position="69"/>
    </location>
</feature>
<organism evidence="2 3">
    <name type="scientific">Aldrovandia affinis</name>
    <dbReference type="NCBI Taxonomy" id="143900"/>
    <lineage>
        <taxon>Eukaryota</taxon>
        <taxon>Metazoa</taxon>
        <taxon>Chordata</taxon>
        <taxon>Craniata</taxon>
        <taxon>Vertebrata</taxon>
        <taxon>Euteleostomi</taxon>
        <taxon>Actinopterygii</taxon>
        <taxon>Neopterygii</taxon>
        <taxon>Teleostei</taxon>
        <taxon>Notacanthiformes</taxon>
        <taxon>Halosauridae</taxon>
        <taxon>Aldrovandia</taxon>
    </lineage>
</organism>
<protein>
    <submittedName>
        <fullName evidence="2">Uncharacterized protein</fullName>
    </submittedName>
</protein>
<reference evidence="2" key="1">
    <citation type="journal article" date="2023" name="Science">
        <title>Genome structures resolve the early diversification of teleost fishes.</title>
        <authorList>
            <person name="Parey E."/>
            <person name="Louis A."/>
            <person name="Montfort J."/>
            <person name="Bouchez O."/>
            <person name="Roques C."/>
            <person name="Iampietro C."/>
            <person name="Lluch J."/>
            <person name="Castinel A."/>
            <person name="Donnadieu C."/>
            <person name="Desvignes T."/>
            <person name="Floi Bucao C."/>
            <person name="Jouanno E."/>
            <person name="Wen M."/>
            <person name="Mejri S."/>
            <person name="Dirks R."/>
            <person name="Jansen H."/>
            <person name="Henkel C."/>
            <person name="Chen W.J."/>
            <person name="Zahm M."/>
            <person name="Cabau C."/>
            <person name="Klopp C."/>
            <person name="Thompson A.W."/>
            <person name="Robinson-Rechavi M."/>
            <person name="Braasch I."/>
            <person name="Lecointre G."/>
            <person name="Bobe J."/>
            <person name="Postlethwait J.H."/>
            <person name="Berthelot C."/>
            <person name="Roest Crollius H."/>
            <person name="Guiguen Y."/>
        </authorList>
    </citation>
    <scope>NUCLEOTIDE SEQUENCE</scope>
    <source>
        <strain evidence="2">NC1722</strain>
    </source>
</reference>